<protein>
    <recommendedName>
        <fullName evidence="5">Ig-like domain-containing protein</fullName>
    </recommendedName>
</protein>
<dbReference type="EMBL" id="JAYMGO010000011">
    <property type="protein sequence ID" value="KAL1264935.1"/>
    <property type="molecule type" value="Genomic_DNA"/>
</dbReference>
<keyword evidence="4" id="KW-1185">Reference proteome</keyword>
<accession>A0ABR3MIN6</accession>
<proteinExistence type="predicted"/>
<evidence type="ECO:0000313" key="4">
    <source>
        <dbReference type="Proteomes" id="UP001558613"/>
    </source>
</evidence>
<name>A0ABR3MIN6_9TELE</name>
<feature type="chain" id="PRO_5046819877" description="Ig-like domain-containing protein" evidence="2">
    <location>
        <begin position="18"/>
        <end position="504"/>
    </location>
</feature>
<keyword evidence="1" id="KW-0472">Membrane</keyword>
<comment type="caution">
    <text evidence="3">The sequence shown here is derived from an EMBL/GenBank/DDBJ whole genome shotgun (WGS) entry which is preliminary data.</text>
</comment>
<organism evidence="3 4">
    <name type="scientific">Cirrhinus molitorella</name>
    <name type="common">mud carp</name>
    <dbReference type="NCBI Taxonomy" id="172907"/>
    <lineage>
        <taxon>Eukaryota</taxon>
        <taxon>Metazoa</taxon>
        <taxon>Chordata</taxon>
        <taxon>Craniata</taxon>
        <taxon>Vertebrata</taxon>
        <taxon>Euteleostomi</taxon>
        <taxon>Actinopterygii</taxon>
        <taxon>Neopterygii</taxon>
        <taxon>Teleostei</taxon>
        <taxon>Ostariophysi</taxon>
        <taxon>Cypriniformes</taxon>
        <taxon>Cyprinidae</taxon>
        <taxon>Labeoninae</taxon>
        <taxon>Labeonini</taxon>
        <taxon>Cirrhinus</taxon>
    </lineage>
</organism>
<keyword evidence="1" id="KW-0812">Transmembrane</keyword>
<dbReference type="Proteomes" id="UP001558613">
    <property type="component" value="Unassembled WGS sequence"/>
</dbReference>
<gene>
    <name evidence="3" type="ORF">QQF64_002962</name>
</gene>
<reference evidence="3 4" key="1">
    <citation type="submission" date="2023-09" db="EMBL/GenBank/DDBJ databases">
        <authorList>
            <person name="Wang M."/>
        </authorList>
    </citation>
    <scope>NUCLEOTIDE SEQUENCE [LARGE SCALE GENOMIC DNA]</scope>
    <source>
        <strain evidence="3">GT-2023</strain>
        <tissue evidence="3">Liver</tissue>
    </source>
</reference>
<keyword evidence="2" id="KW-0732">Signal</keyword>
<evidence type="ECO:0000313" key="3">
    <source>
        <dbReference type="EMBL" id="KAL1264935.1"/>
    </source>
</evidence>
<feature type="signal peptide" evidence="2">
    <location>
        <begin position="1"/>
        <end position="17"/>
    </location>
</feature>
<sequence>MELVIFIVFQLLIEAQSYKSPTVKASPDAIRESSSVKISCETPADVKVNHCYFYVNRKENNIKDSSSCELELNGAEVLRWAAVKSPASIDINCFYTIHERGINKPSSHSPPASVTVLDALHKPIISVNEDYSSISCEIPLSVRANFICSLYTEDNDLLYQSVSQWSQSGENLCMFYVSPSDLFSRSVNSRQLICVYSLKTEPEIRSPQSDTYTIKGHPQANLRASASFILETDTVLLSCENTEDLKMEMCFFFIIGKESNSKQSSSCQLSLTGSQISIWSGGQSSSVRIICFYTVMKRQAQKPSAHSDPVTITVQNSTITTQQTTTTAMKTTLTTMSTAETTTYSKTFSTAVSSQMDVSTAASTQKTSQSKTVISTSQTPLYSRKEIWFIVLVSTGVAVILSGLMGLISLCWFASKKRRKQRSINPDVPSLGTGTSCSGPAEIYSLITSVPATSQPICGDVSVSKLQEQENPEDNENVYHVYCKIPDKPVPSNAEDHMYSLVMY</sequence>
<feature type="transmembrane region" description="Helical" evidence="1">
    <location>
        <begin position="387"/>
        <end position="413"/>
    </location>
</feature>
<evidence type="ECO:0000256" key="2">
    <source>
        <dbReference type="SAM" id="SignalP"/>
    </source>
</evidence>
<keyword evidence="1" id="KW-1133">Transmembrane helix</keyword>
<evidence type="ECO:0000256" key="1">
    <source>
        <dbReference type="SAM" id="Phobius"/>
    </source>
</evidence>
<evidence type="ECO:0008006" key="5">
    <source>
        <dbReference type="Google" id="ProtNLM"/>
    </source>
</evidence>